<keyword evidence="3" id="KW-1185">Reference proteome</keyword>
<reference evidence="3" key="1">
    <citation type="submission" date="2018-04" db="EMBL/GenBank/DDBJ databases">
        <authorList>
            <person name="Go L.Y."/>
            <person name="Mitchell J.A."/>
        </authorList>
    </citation>
    <scope>NUCLEOTIDE SEQUENCE [LARGE SCALE GENOMIC DNA]</scope>
</reference>
<evidence type="ECO:0000313" key="3">
    <source>
        <dbReference type="Proteomes" id="UP000247284"/>
    </source>
</evidence>
<dbReference type="KEGG" id="vg:54992605"/>
<gene>
    <name evidence="2" type="primary">138</name>
    <name evidence="2" type="ORF">PBI_HENDRIX_138</name>
</gene>
<dbReference type="GeneID" id="54992605"/>
<sequence>MARSHSAQKAALTRALNKPEEQREDSVLREARRVVKEWGNAWPDDWSRWQRALDDVAFGQYRLEDL</sequence>
<evidence type="ECO:0000313" key="2">
    <source>
        <dbReference type="EMBL" id="AWN07809.1"/>
    </source>
</evidence>
<protein>
    <submittedName>
        <fullName evidence="2">Uncharacterized protein</fullName>
    </submittedName>
</protein>
<organism evidence="2 3">
    <name type="scientific">Microbacterium phage Hendrix</name>
    <dbReference type="NCBI Taxonomy" id="2182341"/>
    <lineage>
        <taxon>Viruses</taxon>
        <taxon>Duplodnaviria</taxon>
        <taxon>Heunggongvirae</taxon>
        <taxon>Uroviricota</taxon>
        <taxon>Caudoviricetes</taxon>
        <taxon>Rogerhendrixvirus</taxon>
        <taxon>Rogerhendrixvirus hendrix</taxon>
    </lineage>
</organism>
<proteinExistence type="predicted"/>
<dbReference type="Proteomes" id="UP000247284">
    <property type="component" value="Segment"/>
</dbReference>
<name>A0A2U8UUL5_9CAUD</name>
<accession>A0A2U8UUL5</accession>
<feature type="region of interest" description="Disordered" evidence="1">
    <location>
        <begin position="1"/>
        <end position="23"/>
    </location>
</feature>
<dbReference type="EMBL" id="MH183162">
    <property type="protein sequence ID" value="AWN07809.1"/>
    <property type="molecule type" value="Genomic_DNA"/>
</dbReference>
<dbReference type="RefSeq" id="YP_009802077.1">
    <property type="nucleotide sequence ID" value="NC_047977.1"/>
</dbReference>
<evidence type="ECO:0000256" key="1">
    <source>
        <dbReference type="SAM" id="MobiDB-lite"/>
    </source>
</evidence>